<sequence>MLLTKLRVYELANLIRSDLVDGRKGKFCAMGFMLLSLVRLMRATVIILCSCALTRNDRINSCWNNTRRGSSAVEY</sequence>
<dbReference type="EMBL" id="CM047589">
    <property type="protein sequence ID" value="KAI9920024.1"/>
    <property type="molecule type" value="Genomic_DNA"/>
</dbReference>
<keyword evidence="2" id="KW-1185">Reference proteome</keyword>
<dbReference type="Proteomes" id="UP001163321">
    <property type="component" value="Chromosome 10"/>
</dbReference>
<comment type="caution">
    <text evidence="1">The sequence shown here is derived from an EMBL/GenBank/DDBJ whole genome shotgun (WGS) entry which is preliminary data.</text>
</comment>
<proteinExistence type="predicted"/>
<gene>
    <name evidence="1" type="ORF">PsorP6_015431</name>
</gene>
<organism evidence="1 2">
    <name type="scientific">Peronosclerospora sorghi</name>
    <dbReference type="NCBI Taxonomy" id="230839"/>
    <lineage>
        <taxon>Eukaryota</taxon>
        <taxon>Sar</taxon>
        <taxon>Stramenopiles</taxon>
        <taxon>Oomycota</taxon>
        <taxon>Peronosporomycetes</taxon>
        <taxon>Peronosporales</taxon>
        <taxon>Peronosporaceae</taxon>
        <taxon>Peronosclerospora</taxon>
    </lineage>
</organism>
<evidence type="ECO:0000313" key="1">
    <source>
        <dbReference type="EMBL" id="KAI9920024.1"/>
    </source>
</evidence>
<evidence type="ECO:0000313" key="2">
    <source>
        <dbReference type="Proteomes" id="UP001163321"/>
    </source>
</evidence>
<accession>A0ACC0WMP1</accession>
<name>A0ACC0WMP1_9STRA</name>
<reference evidence="1 2" key="1">
    <citation type="journal article" date="2022" name="bioRxiv">
        <title>The genome of the oomycete Peronosclerospora sorghi, a cosmopolitan pathogen of maize and sorghum, is inflated with dispersed pseudogenes.</title>
        <authorList>
            <person name="Fletcher K."/>
            <person name="Martin F."/>
            <person name="Isakeit T."/>
            <person name="Cavanaugh K."/>
            <person name="Magill C."/>
            <person name="Michelmore R."/>
        </authorList>
    </citation>
    <scope>NUCLEOTIDE SEQUENCE [LARGE SCALE GENOMIC DNA]</scope>
    <source>
        <strain evidence="1">P6</strain>
    </source>
</reference>
<protein>
    <submittedName>
        <fullName evidence="1">Uncharacterized protein</fullName>
    </submittedName>
</protein>